<dbReference type="EMBL" id="JAHWGI010000761">
    <property type="protein sequence ID" value="KAK3917599.1"/>
    <property type="molecule type" value="Genomic_DNA"/>
</dbReference>
<reference evidence="2" key="2">
    <citation type="journal article" date="2023" name="BMC Genomics">
        <title>Pest status, molecular evolution, and epigenetic factors derived from the genome assembly of Frankliniella fusca, a thysanopteran phytovirus vector.</title>
        <authorList>
            <person name="Catto M.A."/>
            <person name="Labadie P.E."/>
            <person name="Jacobson A.L."/>
            <person name="Kennedy G.G."/>
            <person name="Srinivasan R."/>
            <person name="Hunt B.G."/>
        </authorList>
    </citation>
    <scope>NUCLEOTIDE SEQUENCE</scope>
    <source>
        <strain evidence="2">PL_HMW_Pooled</strain>
    </source>
</reference>
<feature type="region of interest" description="Disordered" evidence="1">
    <location>
        <begin position="302"/>
        <end position="338"/>
    </location>
</feature>
<feature type="compositionally biased region" description="Basic residues" evidence="1">
    <location>
        <begin position="310"/>
        <end position="320"/>
    </location>
</feature>
<evidence type="ECO:0000256" key="1">
    <source>
        <dbReference type="SAM" id="MobiDB-lite"/>
    </source>
</evidence>
<proteinExistence type="predicted"/>
<accession>A0AAE1LG89</accession>
<evidence type="ECO:0000313" key="2">
    <source>
        <dbReference type="EMBL" id="KAK3917599.1"/>
    </source>
</evidence>
<organism evidence="2 3">
    <name type="scientific">Frankliniella fusca</name>
    <dbReference type="NCBI Taxonomy" id="407009"/>
    <lineage>
        <taxon>Eukaryota</taxon>
        <taxon>Metazoa</taxon>
        <taxon>Ecdysozoa</taxon>
        <taxon>Arthropoda</taxon>
        <taxon>Hexapoda</taxon>
        <taxon>Insecta</taxon>
        <taxon>Pterygota</taxon>
        <taxon>Neoptera</taxon>
        <taxon>Paraneoptera</taxon>
        <taxon>Thysanoptera</taxon>
        <taxon>Terebrantia</taxon>
        <taxon>Thripoidea</taxon>
        <taxon>Thripidae</taxon>
        <taxon>Frankliniella</taxon>
    </lineage>
</organism>
<dbReference type="Proteomes" id="UP001219518">
    <property type="component" value="Unassembled WGS sequence"/>
</dbReference>
<dbReference type="PANTHER" id="PTHR31025:SF22">
    <property type="entry name" value="IP13529P"/>
    <property type="match status" value="1"/>
</dbReference>
<gene>
    <name evidence="2" type="ORF">KUF71_007078</name>
</gene>
<keyword evidence="3" id="KW-1185">Reference proteome</keyword>
<dbReference type="AlphaFoldDB" id="A0AAE1LG89"/>
<evidence type="ECO:0000313" key="3">
    <source>
        <dbReference type="Proteomes" id="UP001219518"/>
    </source>
</evidence>
<feature type="compositionally biased region" description="Basic and acidic residues" evidence="1">
    <location>
        <begin position="219"/>
        <end position="234"/>
    </location>
</feature>
<comment type="caution">
    <text evidence="2">The sequence shown here is derived from an EMBL/GenBank/DDBJ whole genome shotgun (WGS) entry which is preliminary data.</text>
</comment>
<name>A0AAE1LG89_9NEOP</name>
<dbReference type="PANTHER" id="PTHR31025">
    <property type="entry name" value="SI:CH211-196P9.1-RELATED"/>
    <property type="match status" value="1"/>
</dbReference>
<feature type="compositionally biased region" description="Acidic residues" evidence="1">
    <location>
        <begin position="323"/>
        <end position="332"/>
    </location>
</feature>
<reference evidence="2" key="1">
    <citation type="submission" date="2021-07" db="EMBL/GenBank/DDBJ databases">
        <authorList>
            <person name="Catto M.A."/>
            <person name="Jacobson A."/>
            <person name="Kennedy G."/>
            <person name="Labadie P."/>
            <person name="Hunt B.G."/>
            <person name="Srinivasan R."/>
        </authorList>
    </citation>
    <scope>NUCLEOTIDE SEQUENCE</scope>
    <source>
        <strain evidence="2">PL_HMW_Pooled</strain>
        <tissue evidence="2">Head</tissue>
    </source>
</reference>
<feature type="region of interest" description="Disordered" evidence="1">
    <location>
        <begin position="73"/>
        <end position="111"/>
    </location>
</feature>
<feature type="region of interest" description="Disordered" evidence="1">
    <location>
        <begin position="219"/>
        <end position="252"/>
    </location>
</feature>
<sequence>MGLQEDLSASIRTVLAHLDDLTLDLLVDFFISQGVKKMQDLRRITIELLKQHLDHVDSSDLYEEWQKKYSLTAADPRTSSAARNSEEAVHLQPSTSKTPQEANAASRGGREALSTLQSNAQQIIEDLPVFSADSPYMPYGVKQAIAQKKRPSTVDREQMIARIVDRCREVVPNLTRSTFNEVAQKIVSMYPHSFRDTIAVSDHGSDSLAYQLKNKYDNDKRPYDRRLSKKEKEAPPVAEATGCSKWNPQIPEDETEDSLLKLQQDLKKMHKVSSKNWEWNLIKRKLTSSFYLQRKEINGELANTSNANAKSKKPSRKRKRTADDDEDVDEPEAQPSKKLSIKEIQSNWPFLFTAKGINIHFEMLTERDFSSSLDRYISDHGSKLIDYLAGRNYELLRMKRKMDLAERQGFGSVVLSTLLLMLIKFFKEERDHFIMFVERTTELDEAAELVVFPDSRTPVLICAGPNIFDYDKIFFASDNQVLCTASNLAEGLTLLFTSHFVFNYVYSPKLSCFLTFIQRCILEINPHNGSRCPDARTAKIANNKVLQLSNKFSDFIQSVGDDENLNDM</sequence>
<feature type="compositionally biased region" description="Polar residues" evidence="1">
    <location>
        <begin position="92"/>
        <end position="103"/>
    </location>
</feature>
<protein>
    <submittedName>
        <fullName evidence="2">Enolase 4</fullName>
    </submittedName>
</protein>